<evidence type="ECO:0000313" key="3">
    <source>
        <dbReference type="Proteomes" id="UP000179627"/>
    </source>
</evidence>
<dbReference type="NCBIfam" id="TIGR03086">
    <property type="entry name" value="TIGR03086 family metal-binding protein"/>
    <property type="match status" value="1"/>
</dbReference>
<accession>A0A1S1QL50</accession>
<dbReference type="AlphaFoldDB" id="A0A1S1QL50"/>
<dbReference type="GO" id="GO:0046872">
    <property type="term" value="F:metal ion binding"/>
    <property type="evidence" value="ECO:0007669"/>
    <property type="project" value="InterPro"/>
</dbReference>
<evidence type="ECO:0000259" key="1">
    <source>
        <dbReference type="Pfam" id="PF11716"/>
    </source>
</evidence>
<protein>
    <submittedName>
        <fullName evidence="2">TIGR03086 family protein</fullName>
    </submittedName>
</protein>
<dbReference type="EMBL" id="MBLM01000128">
    <property type="protein sequence ID" value="OHV34316.1"/>
    <property type="molecule type" value="Genomic_DNA"/>
</dbReference>
<feature type="domain" description="Mycothiol-dependent maleylpyruvate isomerase metal-binding" evidence="1">
    <location>
        <begin position="22"/>
        <end position="127"/>
    </location>
</feature>
<dbReference type="SUPFAM" id="SSF109854">
    <property type="entry name" value="DinB/YfiT-like putative metalloenzymes"/>
    <property type="match status" value="1"/>
</dbReference>
<reference evidence="3" key="1">
    <citation type="submission" date="2016-07" db="EMBL/GenBank/DDBJ databases">
        <title>Sequence Frankia sp. strain CcI1.17.</title>
        <authorList>
            <person name="Ghodhbane-Gtari F."/>
            <person name="Swanson E."/>
            <person name="Gueddou A."/>
            <person name="Morris K."/>
            <person name="Hezbri K."/>
            <person name="Ktari A."/>
            <person name="Nouioui I."/>
            <person name="Abebe-Akele F."/>
            <person name="Simpson S."/>
            <person name="Thomas K."/>
            <person name="Gtari M."/>
            <person name="Tisa L.S."/>
            <person name="Hurst S."/>
        </authorList>
    </citation>
    <scope>NUCLEOTIDE SEQUENCE [LARGE SCALE GENOMIC DNA]</scope>
    <source>
        <strain evidence="3">Cc1.17</strain>
    </source>
</reference>
<dbReference type="Proteomes" id="UP000179627">
    <property type="component" value="Unassembled WGS sequence"/>
</dbReference>
<dbReference type="InterPro" id="IPR024344">
    <property type="entry name" value="MDMPI_metal-binding"/>
</dbReference>
<keyword evidence="3" id="KW-1185">Reference proteome</keyword>
<dbReference type="InterPro" id="IPR017517">
    <property type="entry name" value="Maleyloyr_isom"/>
</dbReference>
<organism evidence="2 3">
    <name type="scientific">Parafrankia colletiae</name>
    <dbReference type="NCBI Taxonomy" id="573497"/>
    <lineage>
        <taxon>Bacteria</taxon>
        <taxon>Bacillati</taxon>
        <taxon>Actinomycetota</taxon>
        <taxon>Actinomycetes</taxon>
        <taxon>Frankiales</taxon>
        <taxon>Frankiaceae</taxon>
        <taxon>Parafrankia</taxon>
    </lineage>
</organism>
<dbReference type="NCBIfam" id="TIGR03083">
    <property type="entry name" value="maleylpyruvate isomerase family mycothiol-dependent enzyme"/>
    <property type="match status" value="1"/>
</dbReference>
<dbReference type="InterPro" id="IPR034660">
    <property type="entry name" value="DinB/YfiT-like"/>
</dbReference>
<comment type="caution">
    <text evidence="2">The sequence shown here is derived from an EMBL/GenBank/DDBJ whole genome shotgun (WGS) entry which is preliminary data.</text>
</comment>
<gene>
    <name evidence="2" type="ORF">CC117_21845</name>
</gene>
<sequence>MALADRPAERHRLIAATFTDRVLGTHDWDAPTPVTGWAARDVVGHLCTWFAGFVEGSGGPVLRRGPAVEEDPVRAWQVHTEAVQRLLDDPATATLVLRNPHLGDRPLAAATDMIYTSDVFMHTWDLARATGQDDRLDADYCAQLVGGMEQMEDVIRGSGQYGPRVAVPAGSDAQTRLLGFIGRDPSYPSWPAGGPRR</sequence>
<evidence type="ECO:0000313" key="2">
    <source>
        <dbReference type="EMBL" id="OHV34316.1"/>
    </source>
</evidence>
<proteinExistence type="predicted"/>
<name>A0A1S1QL50_9ACTN</name>
<dbReference type="Pfam" id="PF11716">
    <property type="entry name" value="MDMPI_N"/>
    <property type="match status" value="1"/>
</dbReference>
<dbReference type="InterPro" id="IPR017520">
    <property type="entry name" value="CHP03086"/>
</dbReference>